<feature type="region of interest" description="Disordered" evidence="1">
    <location>
        <begin position="33"/>
        <end position="58"/>
    </location>
</feature>
<dbReference type="Proteomes" id="UP001348149">
    <property type="component" value="Unassembled WGS sequence"/>
</dbReference>
<dbReference type="EMBL" id="JAYLLH010000028">
    <property type="protein sequence ID" value="MEC3862765.1"/>
    <property type="molecule type" value="Genomic_DNA"/>
</dbReference>
<dbReference type="RefSeq" id="WP_326298793.1">
    <property type="nucleotide sequence ID" value="NZ_JAYLLH010000028.1"/>
</dbReference>
<name>A0ABU6HLP5_9RHOB</name>
<sequence length="113" mass="12423">MSTSMPAVRPWSARSKDRGEGIIAEWRNNPMQSRLPMHLSPRCGARTRSGSPCRSPAMANGRCRMHGGKSPGAPIGNDHARKHGYCTAEAIEERRELAVLIRSMRGLIEEVDG</sequence>
<comment type="caution">
    <text evidence="2">The sequence shown here is derived from an EMBL/GenBank/DDBJ whole genome shotgun (WGS) entry which is preliminary data.</text>
</comment>
<reference evidence="2 3" key="1">
    <citation type="submission" date="2024-01" db="EMBL/GenBank/DDBJ databases">
        <title>Mesobacterium rodlantinim sp. nov., isolated from shallow sea hydrothermal systems off Kueishantao Island.</title>
        <authorList>
            <person name="Su Z."/>
            <person name="Tang K."/>
        </authorList>
    </citation>
    <scope>NUCLEOTIDE SEQUENCE [LARGE SCALE GENOMIC DNA]</scope>
    <source>
        <strain evidence="2 3">TK19101</strain>
    </source>
</reference>
<evidence type="ECO:0000256" key="1">
    <source>
        <dbReference type="SAM" id="MobiDB-lite"/>
    </source>
</evidence>
<dbReference type="NCBIfam" id="NF041373">
    <property type="entry name" value="HGG_STG"/>
    <property type="match status" value="1"/>
</dbReference>
<dbReference type="InterPro" id="IPR047675">
    <property type="entry name" value="Putative_zinc-bd"/>
</dbReference>
<accession>A0ABU6HLP5</accession>
<evidence type="ECO:0000313" key="3">
    <source>
        <dbReference type="Proteomes" id="UP001348149"/>
    </source>
</evidence>
<organism evidence="2 3">
    <name type="scientific">Mesobacterium hydrothermale</name>
    <dbReference type="NCBI Taxonomy" id="3111907"/>
    <lineage>
        <taxon>Bacteria</taxon>
        <taxon>Pseudomonadati</taxon>
        <taxon>Pseudomonadota</taxon>
        <taxon>Alphaproteobacteria</taxon>
        <taxon>Rhodobacterales</taxon>
        <taxon>Roseobacteraceae</taxon>
        <taxon>Mesobacterium</taxon>
    </lineage>
</organism>
<protein>
    <submittedName>
        <fullName evidence="2">HGGxSTG domain-containing protein</fullName>
    </submittedName>
</protein>
<gene>
    <name evidence="2" type="ORF">VK792_15845</name>
</gene>
<proteinExistence type="predicted"/>
<evidence type="ECO:0000313" key="2">
    <source>
        <dbReference type="EMBL" id="MEC3862765.1"/>
    </source>
</evidence>
<keyword evidence="3" id="KW-1185">Reference proteome</keyword>